<feature type="active site" description="Proton acceptor" evidence="5">
    <location>
        <position position="102"/>
    </location>
</feature>
<dbReference type="InterPro" id="IPR043690">
    <property type="entry name" value="RimI"/>
</dbReference>
<comment type="similarity">
    <text evidence="1 5 6">Belongs to the acetyltransferase family. RimI subfamily.</text>
</comment>
<dbReference type="eggNOG" id="COG0456">
    <property type="taxonomic scope" value="Bacteria"/>
</dbReference>
<dbReference type="SUPFAM" id="SSF55729">
    <property type="entry name" value="Acyl-CoA N-acyltransferases (Nat)"/>
    <property type="match status" value="1"/>
</dbReference>
<gene>
    <name evidence="5" type="primary">rimI</name>
    <name evidence="8" type="ORF">TW72_11460</name>
</gene>
<dbReference type="InterPro" id="IPR016181">
    <property type="entry name" value="Acyl_CoA_acyltransferase"/>
</dbReference>
<dbReference type="GO" id="GO:0008999">
    <property type="term" value="F:protein-N-terminal-alanine acetyltransferase activity"/>
    <property type="evidence" value="ECO:0007669"/>
    <property type="project" value="UniProtKB-UniRule"/>
</dbReference>
<dbReference type="OrthoDB" id="9796919at2"/>
<sequence length="147" mass="16340">MQVSELSLDHIQAVCVIENACHSHPWSEKLIRSCLGGRYFNAGLYDEAELVGFYIAEQAGPDCTLMDICIVPNKQGQGLSKALMNHLINQATARQCEAIFLEVRSSNDAASGLYQRSGFVINGRRKKYYPDGEDALLMMRELDVAQP</sequence>
<dbReference type="CDD" id="cd04301">
    <property type="entry name" value="NAT_SF"/>
    <property type="match status" value="1"/>
</dbReference>
<evidence type="ECO:0000256" key="3">
    <source>
        <dbReference type="ARBA" id="ARBA00022679"/>
    </source>
</evidence>
<accession>A0A0F4PIB9</accession>
<dbReference type="PATRIC" id="fig|151081.8.peg.3494"/>
<dbReference type="HAMAP" id="MF_02210">
    <property type="entry name" value="RimI"/>
    <property type="match status" value="1"/>
</dbReference>
<dbReference type="InterPro" id="IPR000182">
    <property type="entry name" value="GNAT_dom"/>
</dbReference>
<keyword evidence="2 5" id="KW-0963">Cytoplasm</keyword>
<dbReference type="Proteomes" id="UP000033664">
    <property type="component" value="Unassembled WGS sequence"/>
</dbReference>
<dbReference type="AlphaFoldDB" id="A0A0F4PIB9"/>
<dbReference type="InterPro" id="IPR050680">
    <property type="entry name" value="YpeA/RimI_acetyltransf"/>
</dbReference>
<evidence type="ECO:0000313" key="8">
    <source>
        <dbReference type="EMBL" id="KJY98363.1"/>
    </source>
</evidence>
<dbReference type="GO" id="GO:0005737">
    <property type="term" value="C:cytoplasm"/>
    <property type="evidence" value="ECO:0007669"/>
    <property type="project" value="UniProtKB-SubCell"/>
</dbReference>
<keyword evidence="3 5" id="KW-0808">Transferase</keyword>
<protein>
    <recommendedName>
        <fullName evidence="5 6">[Ribosomal protein bS18]-alanine N-acetyltransferase</fullName>
        <ecNumber evidence="5 6">2.3.1.266</ecNumber>
    </recommendedName>
</protein>
<dbReference type="NCBIfam" id="TIGR01575">
    <property type="entry name" value="rimI"/>
    <property type="match status" value="1"/>
</dbReference>
<evidence type="ECO:0000256" key="4">
    <source>
        <dbReference type="ARBA" id="ARBA00023315"/>
    </source>
</evidence>
<proteinExistence type="inferred from homology"/>
<dbReference type="PROSITE" id="PS51186">
    <property type="entry name" value="GNAT"/>
    <property type="match status" value="1"/>
</dbReference>
<dbReference type="Pfam" id="PF00583">
    <property type="entry name" value="Acetyltransf_1"/>
    <property type="match status" value="1"/>
</dbReference>
<dbReference type="EMBL" id="JXXZ01000010">
    <property type="protein sequence ID" value="KJY98363.1"/>
    <property type="molecule type" value="Genomic_DNA"/>
</dbReference>
<dbReference type="InterPro" id="IPR006464">
    <property type="entry name" value="AcTrfase_RimI/Ard1"/>
</dbReference>
<name>A0A0F4PIB9_9GAMM</name>
<dbReference type="Gene3D" id="3.40.630.30">
    <property type="match status" value="1"/>
</dbReference>
<keyword evidence="4 5" id="KW-0012">Acyltransferase</keyword>
<evidence type="ECO:0000313" key="9">
    <source>
        <dbReference type="Proteomes" id="UP000033664"/>
    </source>
</evidence>
<dbReference type="PANTHER" id="PTHR43420">
    <property type="entry name" value="ACETYLTRANSFERASE"/>
    <property type="match status" value="1"/>
</dbReference>
<comment type="caution">
    <text evidence="8">The sequence shown here is derived from an EMBL/GenBank/DDBJ whole genome shotgun (WGS) entry which is preliminary data.</text>
</comment>
<comment type="subcellular location">
    <subcellularLocation>
        <location evidence="5 6">Cytoplasm</location>
    </subcellularLocation>
</comment>
<evidence type="ECO:0000259" key="7">
    <source>
        <dbReference type="PROSITE" id="PS51186"/>
    </source>
</evidence>
<evidence type="ECO:0000256" key="5">
    <source>
        <dbReference type="HAMAP-Rule" id="MF_02210"/>
    </source>
</evidence>
<dbReference type="EC" id="2.3.1.266" evidence="5 6"/>
<comment type="catalytic activity">
    <reaction evidence="5 6">
        <text>N-terminal L-alanyl-[ribosomal protein bS18] + acetyl-CoA = N-terminal N(alpha)-acetyl-L-alanyl-[ribosomal protein bS18] + CoA + H(+)</text>
        <dbReference type="Rhea" id="RHEA:43756"/>
        <dbReference type="Rhea" id="RHEA-COMP:10676"/>
        <dbReference type="Rhea" id="RHEA-COMP:10677"/>
        <dbReference type="ChEBI" id="CHEBI:15378"/>
        <dbReference type="ChEBI" id="CHEBI:57287"/>
        <dbReference type="ChEBI" id="CHEBI:57288"/>
        <dbReference type="ChEBI" id="CHEBI:64718"/>
        <dbReference type="ChEBI" id="CHEBI:83683"/>
        <dbReference type="EC" id="2.3.1.266"/>
    </reaction>
</comment>
<evidence type="ECO:0000256" key="6">
    <source>
        <dbReference type="RuleBase" id="RU363094"/>
    </source>
</evidence>
<comment type="function">
    <text evidence="5 6">Acetylates the N-terminal alanine of ribosomal protein bS18.</text>
</comment>
<feature type="domain" description="N-acetyltransferase" evidence="7">
    <location>
        <begin position="1"/>
        <end position="143"/>
    </location>
</feature>
<reference evidence="8 9" key="1">
    <citation type="journal article" date="2015" name="BMC Genomics">
        <title>Genome mining reveals unlocked bioactive potential of marine Gram-negative bacteria.</title>
        <authorList>
            <person name="Machado H."/>
            <person name="Sonnenschein E.C."/>
            <person name="Melchiorsen J."/>
            <person name="Gram L."/>
        </authorList>
    </citation>
    <scope>NUCLEOTIDE SEQUENCE [LARGE SCALE GENOMIC DNA]</scope>
    <source>
        <strain evidence="8 9">S3137</strain>
    </source>
</reference>
<evidence type="ECO:0000256" key="1">
    <source>
        <dbReference type="ARBA" id="ARBA00005395"/>
    </source>
</evidence>
<dbReference type="PANTHER" id="PTHR43420:SF44">
    <property type="entry name" value="ACETYLTRANSFERASE YPEA"/>
    <property type="match status" value="1"/>
</dbReference>
<organism evidence="8 9">
    <name type="scientific">Pseudoalteromonas ruthenica</name>
    <dbReference type="NCBI Taxonomy" id="151081"/>
    <lineage>
        <taxon>Bacteria</taxon>
        <taxon>Pseudomonadati</taxon>
        <taxon>Pseudomonadota</taxon>
        <taxon>Gammaproteobacteria</taxon>
        <taxon>Alteromonadales</taxon>
        <taxon>Pseudoalteromonadaceae</taxon>
        <taxon>Pseudoalteromonas</taxon>
    </lineage>
</organism>
<evidence type="ECO:0000256" key="2">
    <source>
        <dbReference type="ARBA" id="ARBA00022490"/>
    </source>
</evidence>
<comment type="caution">
    <text evidence="5">Lacks conserved residue(s) required for the propagation of feature annotation.</text>
</comment>
<feature type="active site" description="Proton donor" evidence="5">
    <location>
        <position position="114"/>
    </location>
</feature>
<keyword evidence="9" id="KW-1185">Reference proteome</keyword>
<feature type="binding site" evidence="5">
    <location>
        <position position="107"/>
    </location>
    <ligand>
        <name>acetyl-CoA</name>
        <dbReference type="ChEBI" id="CHEBI:57288"/>
    </ligand>
</feature>
<dbReference type="GeneID" id="58229110"/>
<dbReference type="RefSeq" id="WP_045980480.1">
    <property type="nucleotide sequence ID" value="NZ_CP023396.1"/>
</dbReference>